<evidence type="ECO:0000259" key="1">
    <source>
        <dbReference type="Pfam" id="PF00773"/>
    </source>
</evidence>
<organism evidence="2 3">
    <name type="scientific">Coregonus suidteri</name>
    <dbReference type="NCBI Taxonomy" id="861788"/>
    <lineage>
        <taxon>Eukaryota</taxon>
        <taxon>Metazoa</taxon>
        <taxon>Chordata</taxon>
        <taxon>Craniata</taxon>
        <taxon>Vertebrata</taxon>
        <taxon>Euteleostomi</taxon>
        <taxon>Actinopterygii</taxon>
        <taxon>Neopterygii</taxon>
        <taxon>Teleostei</taxon>
        <taxon>Protacanthopterygii</taxon>
        <taxon>Salmoniformes</taxon>
        <taxon>Salmonidae</taxon>
        <taxon>Coregoninae</taxon>
        <taxon>Coregonus</taxon>
    </lineage>
</organism>
<dbReference type="GO" id="GO:0010587">
    <property type="term" value="P:miRNA catabolic process"/>
    <property type="evidence" value="ECO:0007669"/>
    <property type="project" value="TreeGrafter"/>
</dbReference>
<proteinExistence type="predicted"/>
<comment type="caution">
    <text evidence="2">The sequence shown here is derived from an EMBL/GenBank/DDBJ whole genome shotgun (WGS) entry which is preliminary data.</text>
</comment>
<dbReference type="InterPro" id="IPR012340">
    <property type="entry name" value="NA-bd_OB-fold"/>
</dbReference>
<reference evidence="2 3" key="1">
    <citation type="submission" date="2021-04" db="EMBL/GenBank/DDBJ databases">
        <authorList>
            <person name="De Guttry C."/>
            <person name="Zahm M."/>
            <person name="Klopp C."/>
            <person name="Cabau C."/>
            <person name="Louis A."/>
            <person name="Berthelot C."/>
            <person name="Parey E."/>
            <person name="Roest Crollius H."/>
            <person name="Montfort J."/>
            <person name="Robinson-Rechavi M."/>
            <person name="Bucao C."/>
            <person name="Bouchez O."/>
            <person name="Gislard M."/>
            <person name="Lluch J."/>
            <person name="Milhes M."/>
            <person name="Lampietro C."/>
            <person name="Lopez Roques C."/>
            <person name="Donnadieu C."/>
            <person name="Braasch I."/>
            <person name="Desvignes T."/>
            <person name="Postlethwait J."/>
            <person name="Bobe J."/>
            <person name="Wedekind C."/>
            <person name="Guiguen Y."/>
        </authorList>
    </citation>
    <scope>NUCLEOTIDE SEQUENCE [LARGE SCALE GENOMIC DNA]</scope>
    <source>
        <strain evidence="2">Cs_M1</strain>
        <tissue evidence="2">Blood</tissue>
    </source>
</reference>
<sequence>MGHGWVFQHDNDPKHTARETKEWLRKKHLKVGGGVDVAGQHVPFYTHFTSPIRPYVDVIVHRLLASSLGLKNWDINEDHHLSCYEK</sequence>
<dbReference type="InterPro" id="IPR001900">
    <property type="entry name" value="RNase_II/R"/>
</dbReference>
<accession>A0AAN8L2I1</accession>
<dbReference type="AlphaFoldDB" id="A0AAN8L2I1"/>
<dbReference type="PANTHER" id="PTHR23355:SF9">
    <property type="entry name" value="DIS3-LIKE EXONUCLEASE 2"/>
    <property type="match status" value="1"/>
</dbReference>
<dbReference type="InterPro" id="IPR036397">
    <property type="entry name" value="RNaseH_sf"/>
</dbReference>
<evidence type="ECO:0000313" key="2">
    <source>
        <dbReference type="EMBL" id="KAK6302408.1"/>
    </source>
</evidence>
<protein>
    <recommendedName>
        <fullName evidence="1">RNB domain-containing protein</fullName>
    </recommendedName>
</protein>
<keyword evidence="3" id="KW-1185">Reference proteome</keyword>
<dbReference type="GO" id="GO:0000932">
    <property type="term" value="C:P-body"/>
    <property type="evidence" value="ECO:0007669"/>
    <property type="project" value="TreeGrafter"/>
</dbReference>
<dbReference type="GO" id="GO:0000175">
    <property type="term" value="F:3'-5'-RNA exonuclease activity"/>
    <property type="evidence" value="ECO:0007669"/>
    <property type="project" value="TreeGrafter"/>
</dbReference>
<dbReference type="GO" id="GO:0003723">
    <property type="term" value="F:RNA binding"/>
    <property type="evidence" value="ECO:0007669"/>
    <property type="project" value="InterPro"/>
</dbReference>
<gene>
    <name evidence="2" type="ORF">J4Q44_G00267630</name>
</gene>
<dbReference type="Gene3D" id="3.30.420.10">
    <property type="entry name" value="Ribonuclease H-like superfamily/Ribonuclease H"/>
    <property type="match status" value="1"/>
</dbReference>
<dbReference type="GO" id="GO:0006402">
    <property type="term" value="P:mRNA catabolic process"/>
    <property type="evidence" value="ECO:0007669"/>
    <property type="project" value="TreeGrafter"/>
</dbReference>
<name>A0AAN8L2I1_9TELE</name>
<evidence type="ECO:0000313" key="3">
    <source>
        <dbReference type="Proteomes" id="UP001356427"/>
    </source>
</evidence>
<dbReference type="InterPro" id="IPR050180">
    <property type="entry name" value="RNR_Ribonuclease"/>
</dbReference>
<dbReference type="PANTHER" id="PTHR23355">
    <property type="entry name" value="RIBONUCLEASE"/>
    <property type="match status" value="1"/>
</dbReference>
<dbReference type="EMBL" id="JAGTTL010000025">
    <property type="protein sequence ID" value="KAK6302408.1"/>
    <property type="molecule type" value="Genomic_DNA"/>
</dbReference>
<dbReference type="Proteomes" id="UP001356427">
    <property type="component" value="Unassembled WGS sequence"/>
</dbReference>
<dbReference type="Pfam" id="PF00773">
    <property type="entry name" value="RNB"/>
    <property type="match status" value="1"/>
</dbReference>
<feature type="domain" description="RNB" evidence="1">
    <location>
        <begin position="41"/>
        <end position="67"/>
    </location>
</feature>
<dbReference type="SUPFAM" id="SSF50249">
    <property type="entry name" value="Nucleic acid-binding proteins"/>
    <property type="match status" value="1"/>
</dbReference>